<name>A0AAP9N9V5_BACFG</name>
<dbReference type="GO" id="GO:0016740">
    <property type="term" value="F:transferase activity"/>
    <property type="evidence" value="ECO:0007669"/>
    <property type="project" value="UniProtKB-KW"/>
</dbReference>
<dbReference type="RefSeq" id="WP_172885949.1">
    <property type="nucleotide sequence ID" value="NZ_CP054002.1"/>
</dbReference>
<evidence type="ECO:0000313" key="1">
    <source>
        <dbReference type="EMBL" id="QKH82930.1"/>
    </source>
</evidence>
<dbReference type="Pfam" id="PF08843">
    <property type="entry name" value="AbiEii"/>
    <property type="match status" value="1"/>
</dbReference>
<evidence type="ECO:0000313" key="2">
    <source>
        <dbReference type="Proteomes" id="UP000501467"/>
    </source>
</evidence>
<organism evidence="1 2">
    <name type="scientific">Bacteroides fragilis</name>
    <dbReference type="NCBI Taxonomy" id="817"/>
    <lineage>
        <taxon>Bacteria</taxon>
        <taxon>Pseudomonadati</taxon>
        <taxon>Bacteroidota</taxon>
        <taxon>Bacteroidia</taxon>
        <taxon>Bacteroidales</taxon>
        <taxon>Bacteroidaceae</taxon>
        <taxon>Bacteroides</taxon>
    </lineage>
</organism>
<accession>A0AAP9N9V5</accession>
<dbReference type="Proteomes" id="UP000501467">
    <property type="component" value="Plasmid unnamed2"/>
</dbReference>
<keyword evidence="1" id="KW-0808">Transferase</keyword>
<reference evidence="1 2" key="1">
    <citation type="submission" date="2020-05" db="EMBL/GenBank/DDBJ databases">
        <title>FDA dAtabase for Regulatory Grade micrObial Sequences (FDA-ARGOS): Supporting development and validation of Infectious Disease Dx tests.</title>
        <authorList>
            <person name="Bojja K."/>
            <person name="Kessler A."/>
            <person name="Tallon L."/>
            <person name="Sadzewicz L."/>
            <person name="Zhao X."/>
            <person name="Vavikolanu K."/>
            <person name="Mehta A."/>
            <person name="Aluvathingal J."/>
            <person name="Nadendla S."/>
            <person name="Myers T."/>
            <person name="Yan Y."/>
            <person name="Sichtig H."/>
        </authorList>
    </citation>
    <scope>NUCLEOTIDE SEQUENCE [LARGE SCALE GENOMIC DNA]</scope>
    <source>
        <strain evidence="1 2">FDAARGOS_763</strain>
        <plasmid evidence="1 2">unnamed2</plasmid>
    </source>
</reference>
<dbReference type="Gene3D" id="3.10.450.620">
    <property type="entry name" value="JHP933, nucleotidyltransferase-like core domain"/>
    <property type="match status" value="1"/>
</dbReference>
<dbReference type="AlphaFoldDB" id="A0AAP9N9V5"/>
<dbReference type="InterPro" id="IPR014942">
    <property type="entry name" value="AbiEii"/>
</dbReference>
<proteinExistence type="predicted"/>
<protein>
    <submittedName>
        <fullName evidence="1">Nucleotidyl transferase AbiEii/AbiGii toxin family protein</fullName>
    </submittedName>
</protein>
<geneLocation type="plasmid" evidence="1 2">
    <name>unnamed2</name>
</geneLocation>
<sequence length="307" mass="35274">MNLHYETVSPLLKETLQKLVNSPIFKDFTLIGGTCLSLQLGHRRSIDIDLFTDIDYGTMNTKEMKEFIQRSFPYSENTDSLDTSALGYTLYMGDSPIDKIKVDFFYTEKFIFPIQEIDHIRIADIREIAAMKLSAITEEEPRQKDFWDIHELNEKYSFKDMIDWGIKRNEWSVTEEGILNGFQKIDSVKESPEGIDCFKGNYWSLVKDDLKEMVDQYLKEKDFFLAIKKNDFAQISFLKDEGYIPSPEAINNLKGSAPAPTMIAVQKIFGLPSDAPGLSNIKLAQSDSKELGLNTEKVSKHRFFPKV</sequence>
<gene>
    <name evidence="1" type="ORF">FOC69_00535</name>
</gene>
<dbReference type="EMBL" id="CP054002">
    <property type="protein sequence ID" value="QKH82930.1"/>
    <property type="molecule type" value="Genomic_DNA"/>
</dbReference>
<keyword evidence="1" id="KW-0614">Plasmid</keyword>